<gene>
    <name evidence="2" type="ORF">RDB_LOCUS61030</name>
</gene>
<feature type="compositionally biased region" description="Low complexity" evidence="1">
    <location>
        <begin position="179"/>
        <end position="190"/>
    </location>
</feature>
<comment type="caution">
    <text evidence="2">The sequence shown here is derived from an EMBL/GenBank/DDBJ whole genome shotgun (WGS) entry which is preliminary data.</text>
</comment>
<proteinExistence type="predicted"/>
<feature type="compositionally biased region" description="Basic and acidic residues" evidence="1">
    <location>
        <begin position="143"/>
        <end position="159"/>
    </location>
</feature>
<dbReference type="AlphaFoldDB" id="A0A8H3DZY5"/>
<sequence>MPSYAGFYVVPDDWTVWLRAHTSLPLPPSAAMAESRIDDELRRLKVRKYLAVKMVPPPASECVKCDSHLMIYRQCSEKREYLPPRVEADHNGPAVIDQLLGLKVSEWRTIWYNNDSHEPSYEAEFLEPGTREDANERRRRKQVRQDARKWEMEERMKDRKSTKKGKKRGSKSKKKTTADPPGGSSSSSNPDGGGILAPILYEVRELFEAMTNG</sequence>
<feature type="region of interest" description="Disordered" evidence="1">
    <location>
        <begin position="122"/>
        <end position="196"/>
    </location>
</feature>
<dbReference type="EMBL" id="CAJNJQ010001222">
    <property type="protein sequence ID" value="CAE7127383.1"/>
    <property type="molecule type" value="Genomic_DNA"/>
</dbReference>
<name>A0A8H3DZY5_9AGAM</name>
<protein>
    <submittedName>
        <fullName evidence="2">Uncharacterized protein</fullName>
    </submittedName>
</protein>
<organism evidence="2 3">
    <name type="scientific">Rhizoctonia solani</name>
    <dbReference type="NCBI Taxonomy" id="456999"/>
    <lineage>
        <taxon>Eukaryota</taxon>
        <taxon>Fungi</taxon>
        <taxon>Dikarya</taxon>
        <taxon>Basidiomycota</taxon>
        <taxon>Agaricomycotina</taxon>
        <taxon>Agaricomycetes</taxon>
        <taxon>Cantharellales</taxon>
        <taxon>Ceratobasidiaceae</taxon>
        <taxon>Rhizoctonia</taxon>
    </lineage>
</organism>
<accession>A0A8H3DZY5</accession>
<feature type="compositionally biased region" description="Basic residues" evidence="1">
    <location>
        <begin position="160"/>
        <end position="175"/>
    </location>
</feature>
<dbReference type="Proteomes" id="UP000663827">
    <property type="component" value="Unassembled WGS sequence"/>
</dbReference>
<evidence type="ECO:0000313" key="2">
    <source>
        <dbReference type="EMBL" id="CAE7127383.1"/>
    </source>
</evidence>
<evidence type="ECO:0000313" key="3">
    <source>
        <dbReference type="Proteomes" id="UP000663827"/>
    </source>
</evidence>
<evidence type="ECO:0000256" key="1">
    <source>
        <dbReference type="SAM" id="MobiDB-lite"/>
    </source>
</evidence>
<dbReference type="OrthoDB" id="3262664at2759"/>
<reference evidence="2" key="1">
    <citation type="submission" date="2021-01" db="EMBL/GenBank/DDBJ databases">
        <authorList>
            <person name="Kaushik A."/>
        </authorList>
    </citation>
    <scope>NUCLEOTIDE SEQUENCE</scope>
    <source>
        <strain evidence="2">AG5</strain>
    </source>
</reference>